<dbReference type="Gene3D" id="1.20.120.160">
    <property type="entry name" value="HPT domain"/>
    <property type="match status" value="1"/>
</dbReference>
<dbReference type="SUPFAM" id="SSF47384">
    <property type="entry name" value="Homodimeric domain of signal transducing histidine kinase"/>
    <property type="match status" value="1"/>
</dbReference>
<dbReference type="FunFam" id="3.30.565.10:FF:000010">
    <property type="entry name" value="Sensor histidine kinase RcsC"/>
    <property type="match status" value="1"/>
</dbReference>
<evidence type="ECO:0000256" key="11">
    <source>
        <dbReference type="ARBA" id="ARBA00022989"/>
    </source>
</evidence>
<dbReference type="InterPro" id="IPR003594">
    <property type="entry name" value="HATPase_dom"/>
</dbReference>
<dbReference type="FunFam" id="1.10.287.130:FF:000003">
    <property type="entry name" value="Histidine kinase"/>
    <property type="match status" value="1"/>
</dbReference>
<dbReference type="SMART" id="SM00388">
    <property type="entry name" value="HisKA"/>
    <property type="match status" value="1"/>
</dbReference>
<dbReference type="GO" id="GO:0005886">
    <property type="term" value="C:plasma membrane"/>
    <property type="evidence" value="ECO:0007669"/>
    <property type="project" value="UniProtKB-SubCell"/>
</dbReference>
<dbReference type="InterPro" id="IPR036890">
    <property type="entry name" value="HATPase_C_sf"/>
</dbReference>
<feature type="modified residue" description="4-aspartylphosphate" evidence="14">
    <location>
        <position position="481"/>
    </location>
</feature>
<keyword evidence="9 18" id="KW-0418">Kinase</keyword>
<dbReference type="SUPFAM" id="SSF55874">
    <property type="entry name" value="ATPase domain of HSP90 chaperone/DNA topoisomerase II/histidine kinase"/>
    <property type="match status" value="1"/>
</dbReference>
<dbReference type="CDD" id="cd00156">
    <property type="entry name" value="REC"/>
    <property type="match status" value="1"/>
</dbReference>
<evidence type="ECO:0000256" key="12">
    <source>
        <dbReference type="ARBA" id="ARBA00023012"/>
    </source>
</evidence>
<keyword evidence="7" id="KW-0812">Transmembrane</keyword>
<comment type="subcellular location">
    <subcellularLocation>
        <location evidence="2">Cell membrane</location>
        <topology evidence="2">Multi-pass membrane protein</topology>
    </subcellularLocation>
</comment>
<dbReference type="SMART" id="SM00448">
    <property type="entry name" value="REC"/>
    <property type="match status" value="3"/>
</dbReference>
<organism evidence="18 19">
    <name type="scientific">Candidatus Magnetoglobus multicellularis str. Araruama</name>
    <dbReference type="NCBI Taxonomy" id="890399"/>
    <lineage>
        <taxon>Bacteria</taxon>
        <taxon>Pseudomonadati</taxon>
        <taxon>Thermodesulfobacteriota</taxon>
        <taxon>Desulfobacteria</taxon>
        <taxon>Desulfobacterales</taxon>
        <taxon>Desulfobacteraceae</taxon>
        <taxon>Candidatus Magnetoglobus</taxon>
    </lineage>
</organism>
<feature type="domain" description="Response regulatory" evidence="17">
    <location>
        <begin position="427"/>
        <end position="549"/>
    </location>
</feature>
<evidence type="ECO:0000256" key="15">
    <source>
        <dbReference type="SAM" id="Coils"/>
    </source>
</evidence>
<keyword evidence="13" id="KW-0472">Membrane</keyword>
<dbReference type="Gene3D" id="3.40.50.2300">
    <property type="match status" value="3"/>
</dbReference>
<evidence type="ECO:0000256" key="9">
    <source>
        <dbReference type="ARBA" id="ARBA00022777"/>
    </source>
</evidence>
<keyword evidence="5 14" id="KW-0597">Phosphoprotein</keyword>
<sequence length="832" mass="95615">MVSNSKKKTKGKLLIVDDEIEVVKSLKRLFRKYYNVFTAYSAKQGIDLIKQNDIQVIISDQRMPGLTGTEFFKNIKKDNPDVVRMILTGYADIEAVVDAINLGNVFRYIAKPWDPLQMIATVRDAFEYHRLISSNRKLLVELKHANEHLEEKVDKRTEQLSRLVTELRSAKEMAEHANQAKSEFLANMSHEIRTPMNGIVGMSELLESTRLNEEQLEYARTITQCGHSLMSIINDILDFSKIEAGQLHLEKTDFDIMDVVEEVCDVTAMKAHEKGIELIHHIDINTHRNMIGDPVRLRQVLMNLVGNAIKFTETGHVMIEIIPIFEDDQQVRIKCSVKDTGVGIKDEHLHKLFKPFSQSDNSITRKFGGTGLGLIISKRIVEMMNGQIGVVSEYEKGSEFWFTVYLEKQSQQQSPLLQLPEHINAPRFLIVDDHPINCQILSSYFDEWHFRSTYTSSPQTVIEIMKSAYDMNDPYQIVLIDQKMPHTDDGVSLAKQIKAEPFISTTTLILLTTREKNINSEDLKNMGFSAFLSKPVRRRRLYNFIYQLLSNATDTCYYEPPQQKQLVEQNEQRQNYRLLVVEDVVVNQKVALKMLERIGYPADIAENGRVALDKIAHNEYDMVLMDVHMPVMDGIEATQRVRNGDAGEKNKNMLIVAMTASAIKEEKCRILDSGMDDFISKPVSAKEISFVLDKHLVNQCRPQIESFECHTENEINEIIEWDDLLEQFFGDKSFCKEMLQIGFESCFPSLEKIKADYHKKDMESIRFEAHAIKGQMGNCLASRTYESASLLETAAINNDYHQIQPLMEQLESDLKTLKQHCEIHYFETTDNE</sequence>
<dbReference type="InterPro" id="IPR001789">
    <property type="entry name" value="Sig_transdc_resp-reg_receiver"/>
</dbReference>
<dbReference type="Pfam" id="PF00512">
    <property type="entry name" value="HisKA"/>
    <property type="match status" value="1"/>
</dbReference>
<evidence type="ECO:0000259" key="16">
    <source>
        <dbReference type="PROSITE" id="PS50109"/>
    </source>
</evidence>
<dbReference type="InterPro" id="IPR011006">
    <property type="entry name" value="CheY-like_superfamily"/>
</dbReference>
<dbReference type="GO" id="GO:0000155">
    <property type="term" value="F:phosphorelay sensor kinase activity"/>
    <property type="evidence" value="ECO:0007669"/>
    <property type="project" value="InterPro"/>
</dbReference>
<dbReference type="GO" id="GO:0005524">
    <property type="term" value="F:ATP binding"/>
    <property type="evidence" value="ECO:0007669"/>
    <property type="project" value="UniProtKB-KW"/>
</dbReference>
<evidence type="ECO:0000256" key="5">
    <source>
        <dbReference type="ARBA" id="ARBA00022553"/>
    </source>
</evidence>
<dbReference type="InterPro" id="IPR005467">
    <property type="entry name" value="His_kinase_dom"/>
</dbReference>
<keyword evidence="4" id="KW-1003">Cell membrane</keyword>
<dbReference type="PANTHER" id="PTHR45339">
    <property type="entry name" value="HYBRID SIGNAL TRANSDUCTION HISTIDINE KINASE J"/>
    <property type="match status" value="1"/>
</dbReference>
<dbReference type="CDD" id="cd16922">
    <property type="entry name" value="HATPase_EvgS-ArcB-TorS-like"/>
    <property type="match status" value="1"/>
</dbReference>
<dbReference type="SUPFAM" id="SSF52172">
    <property type="entry name" value="CheY-like"/>
    <property type="match status" value="3"/>
</dbReference>
<dbReference type="PROSITE" id="PS50110">
    <property type="entry name" value="RESPONSE_REGULATORY"/>
    <property type="match status" value="3"/>
</dbReference>
<dbReference type="Pfam" id="PF02518">
    <property type="entry name" value="HATPase_c"/>
    <property type="match status" value="1"/>
</dbReference>
<feature type="domain" description="Response regulatory" evidence="17">
    <location>
        <begin position="12"/>
        <end position="126"/>
    </location>
</feature>
<dbReference type="InterPro" id="IPR008207">
    <property type="entry name" value="Sig_transdc_His_kin_Hpt_dom"/>
</dbReference>
<evidence type="ECO:0000256" key="2">
    <source>
        <dbReference type="ARBA" id="ARBA00004651"/>
    </source>
</evidence>
<dbReference type="CDD" id="cd00082">
    <property type="entry name" value="HisKA"/>
    <property type="match status" value="1"/>
</dbReference>
<dbReference type="EC" id="2.7.13.3" evidence="3"/>
<dbReference type="SUPFAM" id="SSF47226">
    <property type="entry name" value="Histidine-containing phosphotransfer domain, HPT domain"/>
    <property type="match status" value="1"/>
</dbReference>
<evidence type="ECO:0000256" key="1">
    <source>
        <dbReference type="ARBA" id="ARBA00000085"/>
    </source>
</evidence>
<keyword evidence="8" id="KW-0547">Nucleotide-binding</keyword>
<comment type="catalytic activity">
    <reaction evidence="1">
        <text>ATP + protein L-histidine = ADP + protein N-phospho-L-histidine.</text>
        <dbReference type="EC" id="2.7.13.3"/>
    </reaction>
</comment>
<keyword evidence="6" id="KW-0808">Transferase</keyword>
<evidence type="ECO:0000256" key="14">
    <source>
        <dbReference type="PROSITE-ProRule" id="PRU00169"/>
    </source>
</evidence>
<keyword evidence="10" id="KW-0067">ATP-binding</keyword>
<dbReference type="Pfam" id="PF00072">
    <property type="entry name" value="Response_reg"/>
    <property type="match status" value="3"/>
</dbReference>
<dbReference type="CDD" id="cd17569">
    <property type="entry name" value="REC_HupR-like"/>
    <property type="match status" value="1"/>
</dbReference>
<dbReference type="PRINTS" id="PR00344">
    <property type="entry name" value="BCTRLSENSOR"/>
</dbReference>
<evidence type="ECO:0000256" key="10">
    <source>
        <dbReference type="ARBA" id="ARBA00022840"/>
    </source>
</evidence>
<keyword evidence="12" id="KW-0902">Two-component regulatory system</keyword>
<dbReference type="Pfam" id="PF01627">
    <property type="entry name" value="Hpt"/>
    <property type="match status" value="1"/>
</dbReference>
<keyword evidence="11" id="KW-1133">Transmembrane helix</keyword>
<dbReference type="InterPro" id="IPR036641">
    <property type="entry name" value="HPT_dom_sf"/>
</dbReference>
<accession>A0A1V1PGT0</accession>
<feature type="modified residue" description="4-aspartylphosphate" evidence="14">
    <location>
        <position position="626"/>
    </location>
</feature>
<dbReference type="Proteomes" id="UP000189670">
    <property type="component" value="Unassembled WGS sequence"/>
</dbReference>
<proteinExistence type="predicted"/>
<comment type="caution">
    <text evidence="18">The sequence shown here is derived from an EMBL/GenBank/DDBJ whole genome shotgun (WGS) entry which is preliminary data.</text>
</comment>
<dbReference type="PROSITE" id="PS50109">
    <property type="entry name" value="HIS_KIN"/>
    <property type="match status" value="1"/>
</dbReference>
<evidence type="ECO:0000313" key="19">
    <source>
        <dbReference type="Proteomes" id="UP000189670"/>
    </source>
</evidence>
<feature type="modified residue" description="4-aspartylphosphate" evidence="14">
    <location>
        <position position="60"/>
    </location>
</feature>
<evidence type="ECO:0000256" key="8">
    <source>
        <dbReference type="ARBA" id="ARBA00022741"/>
    </source>
</evidence>
<dbReference type="Gene3D" id="3.30.565.10">
    <property type="entry name" value="Histidine kinase-like ATPase, C-terminal domain"/>
    <property type="match status" value="1"/>
</dbReference>
<dbReference type="CDD" id="cd17546">
    <property type="entry name" value="REC_hyHK_CKI1_RcsC-like"/>
    <property type="match status" value="1"/>
</dbReference>
<evidence type="ECO:0000256" key="4">
    <source>
        <dbReference type="ARBA" id="ARBA00022475"/>
    </source>
</evidence>
<dbReference type="EMBL" id="ATBP01000027">
    <property type="protein sequence ID" value="ETR74000.1"/>
    <property type="molecule type" value="Genomic_DNA"/>
</dbReference>
<evidence type="ECO:0000313" key="18">
    <source>
        <dbReference type="EMBL" id="ETR74000.1"/>
    </source>
</evidence>
<gene>
    <name evidence="18" type="ORF">OMM_00535</name>
</gene>
<dbReference type="Gene3D" id="1.10.287.130">
    <property type="match status" value="1"/>
</dbReference>
<dbReference type="SMART" id="SM00387">
    <property type="entry name" value="HATPase_c"/>
    <property type="match status" value="1"/>
</dbReference>
<evidence type="ECO:0000256" key="6">
    <source>
        <dbReference type="ARBA" id="ARBA00022679"/>
    </source>
</evidence>
<dbReference type="AlphaFoldDB" id="A0A1V1PGT0"/>
<feature type="coiled-coil region" evidence="15">
    <location>
        <begin position="139"/>
        <end position="180"/>
    </location>
</feature>
<evidence type="ECO:0000256" key="3">
    <source>
        <dbReference type="ARBA" id="ARBA00012438"/>
    </source>
</evidence>
<reference evidence="19" key="1">
    <citation type="submission" date="2012-11" db="EMBL/GenBank/DDBJ databases">
        <authorList>
            <person name="Lucero-Rivera Y.E."/>
            <person name="Tovar-Ramirez D."/>
        </authorList>
    </citation>
    <scope>NUCLEOTIDE SEQUENCE [LARGE SCALE GENOMIC DNA]</scope>
    <source>
        <strain evidence="19">Araruama</strain>
    </source>
</reference>
<dbReference type="InterPro" id="IPR036097">
    <property type="entry name" value="HisK_dim/P_sf"/>
</dbReference>
<feature type="domain" description="Response regulatory" evidence="17">
    <location>
        <begin position="577"/>
        <end position="696"/>
    </location>
</feature>
<name>A0A1V1PGT0_9BACT</name>
<dbReference type="InterPro" id="IPR004358">
    <property type="entry name" value="Sig_transdc_His_kin-like_C"/>
</dbReference>
<keyword evidence="15" id="KW-0175">Coiled coil</keyword>
<evidence type="ECO:0000256" key="13">
    <source>
        <dbReference type="ARBA" id="ARBA00023136"/>
    </source>
</evidence>
<evidence type="ECO:0000256" key="7">
    <source>
        <dbReference type="ARBA" id="ARBA00022692"/>
    </source>
</evidence>
<dbReference type="PANTHER" id="PTHR45339:SF1">
    <property type="entry name" value="HYBRID SIGNAL TRANSDUCTION HISTIDINE KINASE J"/>
    <property type="match status" value="1"/>
</dbReference>
<evidence type="ECO:0000259" key="17">
    <source>
        <dbReference type="PROSITE" id="PS50110"/>
    </source>
</evidence>
<protein>
    <recommendedName>
        <fullName evidence="3">histidine kinase</fullName>
        <ecNumber evidence="3">2.7.13.3</ecNumber>
    </recommendedName>
</protein>
<feature type="domain" description="Histidine kinase" evidence="16">
    <location>
        <begin position="187"/>
        <end position="408"/>
    </location>
</feature>
<dbReference type="InterPro" id="IPR003661">
    <property type="entry name" value="HisK_dim/P_dom"/>
</dbReference>